<accession>A0A8S5PJ89</accession>
<evidence type="ECO:0000313" key="1">
    <source>
        <dbReference type="EMBL" id="DAE07271.1"/>
    </source>
</evidence>
<reference evidence="1" key="1">
    <citation type="journal article" date="2021" name="Proc. Natl. Acad. Sci. U.S.A.">
        <title>A Catalog of Tens of Thousands of Viruses from Human Metagenomes Reveals Hidden Associations with Chronic Diseases.</title>
        <authorList>
            <person name="Tisza M.J."/>
            <person name="Buck C.B."/>
        </authorList>
    </citation>
    <scope>NUCLEOTIDE SEQUENCE</scope>
    <source>
        <strain evidence="1">CtOSJ35</strain>
    </source>
</reference>
<organism evidence="1">
    <name type="scientific">Siphoviridae sp. ctOSJ35</name>
    <dbReference type="NCBI Taxonomy" id="2825479"/>
    <lineage>
        <taxon>Viruses</taxon>
        <taxon>Duplodnaviria</taxon>
        <taxon>Heunggongvirae</taxon>
        <taxon>Uroviricota</taxon>
        <taxon>Caudoviricetes</taxon>
    </lineage>
</organism>
<protein>
    <submittedName>
        <fullName evidence="1">Uncharacterized protein</fullName>
    </submittedName>
</protein>
<dbReference type="EMBL" id="BK015447">
    <property type="protein sequence ID" value="DAE07271.1"/>
    <property type="molecule type" value="Genomic_DNA"/>
</dbReference>
<sequence length="39" mass="4757">MGKVIKWTDEEIQLLKEHYPNDSWDNILSFIHREKRTVS</sequence>
<name>A0A8S5PJ89_9CAUD</name>
<proteinExistence type="predicted"/>